<accession>A0A919DQR5</accession>
<gene>
    <name evidence="1" type="ORF">GCM10017771_93990</name>
</gene>
<dbReference type="EMBL" id="BNAT01000075">
    <property type="protein sequence ID" value="GHE70077.1"/>
    <property type="molecule type" value="Genomic_DNA"/>
</dbReference>
<organism evidence="1 2">
    <name type="scientific">Streptomyces capitiformicae</name>
    <dbReference type="NCBI Taxonomy" id="2014920"/>
    <lineage>
        <taxon>Bacteria</taxon>
        <taxon>Bacillati</taxon>
        <taxon>Actinomycetota</taxon>
        <taxon>Actinomycetes</taxon>
        <taxon>Kitasatosporales</taxon>
        <taxon>Streptomycetaceae</taxon>
        <taxon>Streptomyces</taxon>
    </lineage>
</organism>
<proteinExistence type="predicted"/>
<evidence type="ECO:0000313" key="1">
    <source>
        <dbReference type="EMBL" id="GHE70077.1"/>
    </source>
</evidence>
<evidence type="ECO:0000313" key="2">
    <source>
        <dbReference type="Proteomes" id="UP000603227"/>
    </source>
</evidence>
<sequence length="47" mass="5117">MAQAGSVPNSTFALISESGLDWASPQGPIMREVADWQLEELEKLNQA</sequence>
<protein>
    <submittedName>
        <fullName evidence="1">Uncharacterized protein</fullName>
    </submittedName>
</protein>
<dbReference type="AlphaFoldDB" id="A0A919DQR5"/>
<dbReference type="RefSeq" id="WP_229914522.1">
    <property type="nucleotide sequence ID" value="NZ_BNAT01000075.1"/>
</dbReference>
<name>A0A919DQR5_9ACTN</name>
<reference evidence="1" key="2">
    <citation type="submission" date="2020-09" db="EMBL/GenBank/DDBJ databases">
        <authorList>
            <person name="Sun Q."/>
            <person name="Zhou Y."/>
        </authorList>
    </citation>
    <scope>NUCLEOTIDE SEQUENCE</scope>
    <source>
        <strain evidence="1">CGMCC 4.7403</strain>
    </source>
</reference>
<keyword evidence="2" id="KW-1185">Reference proteome</keyword>
<dbReference type="Proteomes" id="UP000603227">
    <property type="component" value="Unassembled WGS sequence"/>
</dbReference>
<comment type="caution">
    <text evidence="1">The sequence shown here is derived from an EMBL/GenBank/DDBJ whole genome shotgun (WGS) entry which is preliminary data.</text>
</comment>
<reference evidence="1" key="1">
    <citation type="journal article" date="2014" name="Int. J. Syst. Evol. Microbiol.">
        <title>Complete genome sequence of Corynebacterium casei LMG S-19264T (=DSM 44701T), isolated from a smear-ripened cheese.</title>
        <authorList>
            <consortium name="US DOE Joint Genome Institute (JGI-PGF)"/>
            <person name="Walter F."/>
            <person name="Albersmeier A."/>
            <person name="Kalinowski J."/>
            <person name="Ruckert C."/>
        </authorList>
    </citation>
    <scope>NUCLEOTIDE SEQUENCE</scope>
    <source>
        <strain evidence="1">CGMCC 4.7403</strain>
    </source>
</reference>